<dbReference type="SMART" id="SM00028">
    <property type="entry name" value="TPR"/>
    <property type="match status" value="8"/>
</dbReference>
<feature type="domain" description="Thioredoxin" evidence="3">
    <location>
        <begin position="924"/>
        <end position="1013"/>
    </location>
</feature>
<dbReference type="InterPro" id="IPR036249">
    <property type="entry name" value="Thioredoxin-like_sf"/>
</dbReference>
<comment type="caution">
    <text evidence="4">The sequence shown here is derived from an EMBL/GenBank/DDBJ whole genome shotgun (WGS) entry which is preliminary data.</text>
</comment>
<dbReference type="OrthoDB" id="2121326at2759"/>
<feature type="region of interest" description="Disordered" evidence="2">
    <location>
        <begin position="326"/>
        <end position="462"/>
    </location>
</feature>
<dbReference type="SUPFAM" id="SSF48452">
    <property type="entry name" value="TPR-like"/>
    <property type="match status" value="3"/>
</dbReference>
<dbReference type="Gene3D" id="1.25.40.10">
    <property type="entry name" value="Tetratricopeptide repeat domain"/>
    <property type="match status" value="1"/>
</dbReference>
<evidence type="ECO:0000259" key="3">
    <source>
        <dbReference type="Pfam" id="PF00085"/>
    </source>
</evidence>
<dbReference type="InterPro" id="IPR011990">
    <property type="entry name" value="TPR-like_helical_dom_sf"/>
</dbReference>
<keyword evidence="5" id="KW-1185">Reference proteome</keyword>
<feature type="compositionally biased region" description="Polar residues" evidence="2">
    <location>
        <begin position="427"/>
        <end position="442"/>
    </location>
</feature>
<dbReference type="InterPro" id="IPR013766">
    <property type="entry name" value="Thioredoxin_domain"/>
</dbReference>
<dbReference type="Pfam" id="PF00085">
    <property type="entry name" value="Thioredoxin"/>
    <property type="match status" value="1"/>
</dbReference>
<dbReference type="PROSITE" id="PS50005">
    <property type="entry name" value="TPR"/>
    <property type="match status" value="2"/>
</dbReference>
<feature type="compositionally biased region" description="Polar residues" evidence="2">
    <location>
        <begin position="403"/>
        <end position="417"/>
    </location>
</feature>
<dbReference type="EMBL" id="CM035431">
    <property type="protein sequence ID" value="KAH7297487.1"/>
    <property type="molecule type" value="Genomic_DNA"/>
</dbReference>
<dbReference type="CDD" id="cd02947">
    <property type="entry name" value="TRX_family"/>
    <property type="match status" value="1"/>
</dbReference>
<dbReference type="Gene3D" id="3.40.30.10">
    <property type="entry name" value="Glutaredoxin"/>
    <property type="match status" value="1"/>
</dbReference>
<dbReference type="OMA" id="YIAKSEC"/>
<dbReference type="PANTHER" id="PTHR46050:SF29">
    <property type="entry name" value="TPR REPEAT-CONTAINING THIOREDOXIN TTL4"/>
    <property type="match status" value="1"/>
</dbReference>
<feature type="compositionally biased region" description="Low complexity" evidence="2">
    <location>
        <begin position="357"/>
        <end position="375"/>
    </location>
</feature>
<dbReference type="InterPro" id="IPR044534">
    <property type="entry name" value="TTL1-4"/>
</dbReference>
<protein>
    <recommendedName>
        <fullName evidence="3">Thioredoxin domain-containing protein</fullName>
    </recommendedName>
</protein>
<dbReference type="GO" id="GO:0006950">
    <property type="term" value="P:response to stress"/>
    <property type="evidence" value="ECO:0007669"/>
    <property type="project" value="UniProtKB-ARBA"/>
</dbReference>
<sequence>MAQCKAERRTFDVYAGIFNTKLYASTRCNNRENATSRNFYDASAGSNNINEDSLPSERSPSQRQWLGNGYNKPPVLSDYKNSNKRSTDVSVANVGCVKDRMDGSICSVVNEEHANSGSPSDLSKLNASESDVLREMGCSFNDCKDFHGAGSGPKSMPETVGYRSMRKDAVRINVGALDGRPDGSIAGDHGGSSASIAHKPNGQQNGGNQAKVHSGGLEIGPESCGVTQVNDKIVKDNNSGGQKFEGRQKKSQSVTTMALMASSDIRQTDGLVQGSGHDRKSKEFYVSAGRSLVGEASIRANGTPVQIDGRGSLSVVNDEQFGRKDVKVDKFKPSETSPSSDRLGQVFNPMLGLRVRGSSSTDSSSSNGEGSHSGSPTARDDSRDSKVFSFGNILPTRGGPNHFVSQSMGNGSKTGNGSLEPIKSRSSENPGAQFRYSNSSGGKSAELVPDRRYSEVVPGRKSSEMTSCYIRGSVTEGYAEDMLLTSVNLKVTGNMSSGSNRSVHNGNLLVGSGNGNIKSIGGTSKPHPKQGDAANLSNTIDCTLLKKAQASLDPEEIKNAGNEYYRGGHFSEALVLYTKAANLSPKNAAYKSNRAAALSALGKLGEAVKECEIAIRLDASYSRAHQRLAVLYSRLGLVERARQHFNAAGQHRDHLEMQKSHHIDQHLSRCFEARKQGDWQNVIRESDAAVVAGADFAPQIFSLKSEALLQLGQPDNADDVCRAGQKVESSLVNAGVLPADPSLLTIRAQVDMALGKFEGALDALKSAAKIDPYNEHILALLRKAETVCQTRVAGNELFRNGRFFEALAVYAEGLESDPKNAVLLCNRAACRSKLGQWEKAVEDCDVVLRIQPNYMKALMRRADCLMKLERWEDALQDYELLRSKMPEDLEVARGLFDVHVAVQKSKGEDTSRMKFGGDIEEVRSSEQFHNAIGSPGLSVVQFSTKGSERCRQIASFIENLCKHNPSANFLRVDVDDNALLAKSESVTFIPTFKIYKGGQKLKEIVGPTEQSLEYALRQYTL</sequence>
<feature type="region of interest" description="Disordered" evidence="2">
    <location>
        <begin position="39"/>
        <end position="84"/>
    </location>
</feature>
<evidence type="ECO:0000256" key="2">
    <source>
        <dbReference type="SAM" id="MobiDB-lite"/>
    </source>
</evidence>
<keyword evidence="1" id="KW-0802">TPR repeat</keyword>
<reference evidence="4" key="1">
    <citation type="submission" date="2021-08" db="EMBL/GenBank/DDBJ databases">
        <title>WGS assembly of Ceratopteris richardii.</title>
        <authorList>
            <person name="Marchant D.B."/>
            <person name="Chen G."/>
            <person name="Jenkins J."/>
            <person name="Shu S."/>
            <person name="Leebens-Mack J."/>
            <person name="Grimwood J."/>
            <person name="Schmutz J."/>
            <person name="Soltis P."/>
            <person name="Soltis D."/>
            <person name="Chen Z.-H."/>
        </authorList>
    </citation>
    <scope>NUCLEOTIDE SEQUENCE</scope>
    <source>
        <strain evidence="4">Whitten #5841</strain>
        <tissue evidence="4">Leaf</tissue>
    </source>
</reference>
<dbReference type="AlphaFoldDB" id="A0A8T2RP71"/>
<feature type="repeat" description="TPR" evidence="1">
    <location>
        <begin position="741"/>
        <end position="774"/>
    </location>
</feature>
<accession>A0A8T2RP71</accession>
<dbReference type="PANTHER" id="PTHR46050">
    <property type="entry name" value="TPR REPEAT-CONTAINING THIOREDOXIN"/>
    <property type="match status" value="1"/>
</dbReference>
<evidence type="ECO:0000313" key="4">
    <source>
        <dbReference type="EMBL" id="KAH7297487.1"/>
    </source>
</evidence>
<dbReference type="Pfam" id="PF13431">
    <property type="entry name" value="TPR_17"/>
    <property type="match status" value="1"/>
</dbReference>
<organism evidence="4 5">
    <name type="scientific">Ceratopteris richardii</name>
    <name type="common">Triangle waterfern</name>
    <dbReference type="NCBI Taxonomy" id="49495"/>
    <lineage>
        <taxon>Eukaryota</taxon>
        <taxon>Viridiplantae</taxon>
        <taxon>Streptophyta</taxon>
        <taxon>Embryophyta</taxon>
        <taxon>Tracheophyta</taxon>
        <taxon>Polypodiopsida</taxon>
        <taxon>Polypodiidae</taxon>
        <taxon>Polypodiales</taxon>
        <taxon>Pteridineae</taxon>
        <taxon>Pteridaceae</taxon>
        <taxon>Parkerioideae</taxon>
        <taxon>Ceratopteris</taxon>
    </lineage>
</organism>
<feature type="compositionally biased region" description="Polar residues" evidence="2">
    <location>
        <begin position="39"/>
        <end position="65"/>
    </location>
</feature>
<dbReference type="SUPFAM" id="SSF52833">
    <property type="entry name" value="Thioredoxin-like"/>
    <property type="match status" value="1"/>
</dbReference>
<evidence type="ECO:0000256" key="1">
    <source>
        <dbReference type="PROSITE-ProRule" id="PRU00339"/>
    </source>
</evidence>
<evidence type="ECO:0000313" key="5">
    <source>
        <dbReference type="Proteomes" id="UP000825935"/>
    </source>
</evidence>
<proteinExistence type="predicted"/>
<dbReference type="InterPro" id="IPR019734">
    <property type="entry name" value="TPR_rpt"/>
</dbReference>
<dbReference type="Proteomes" id="UP000825935">
    <property type="component" value="Chromosome 26"/>
</dbReference>
<feature type="region of interest" description="Disordered" evidence="2">
    <location>
        <begin position="176"/>
        <end position="223"/>
    </location>
</feature>
<dbReference type="Pfam" id="PF13432">
    <property type="entry name" value="TPR_16"/>
    <property type="match status" value="1"/>
</dbReference>
<name>A0A8T2RP71_CERRI</name>
<feature type="repeat" description="TPR" evidence="1">
    <location>
        <begin position="554"/>
        <end position="587"/>
    </location>
</feature>
<gene>
    <name evidence="4" type="ORF">KP509_26G071500</name>
</gene>